<sequence>MLYFQPIVTAKEGRIRGFEALLRWRHPARGFVSPADFIPLAEETGVIIPLGEWIIREACRIAATWPGEVSVAVNLSPIQFRHSDLPLLVRSALRESGLAATRLELEITESVFLEATPAIHAMLTTLREMRVRLSLDDFGTGYSSLSYLRRIAFDKIKIDQSFVRDLPHERSGAAIVRAIVDLATGLDMTITAEGVETEAQRLCLLHQGCHEFQGYLFSKPVPALEAGILAAKRDLPERPHAA</sequence>
<name>A0ABQ4SXI6_9HYPH</name>
<gene>
    <name evidence="2" type="ORF">AOPFMNJM_3127</name>
</gene>
<protein>
    <submittedName>
        <fullName evidence="2">Signaling protein</fullName>
    </submittedName>
</protein>
<evidence type="ECO:0000259" key="1">
    <source>
        <dbReference type="PROSITE" id="PS50883"/>
    </source>
</evidence>
<dbReference type="InterPro" id="IPR001633">
    <property type="entry name" value="EAL_dom"/>
</dbReference>
<dbReference type="SUPFAM" id="SSF141868">
    <property type="entry name" value="EAL domain-like"/>
    <property type="match status" value="1"/>
</dbReference>
<evidence type="ECO:0000313" key="3">
    <source>
        <dbReference type="Proteomes" id="UP001055102"/>
    </source>
</evidence>
<dbReference type="PROSITE" id="PS50883">
    <property type="entry name" value="EAL"/>
    <property type="match status" value="1"/>
</dbReference>
<proteinExistence type="predicted"/>
<dbReference type="InterPro" id="IPR050706">
    <property type="entry name" value="Cyclic-di-GMP_PDE-like"/>
</dbReference>
<dbReference type="Pfam" id="PF00563">
    <property type="entry name" value="EAL"/>
    <property type="match status" value="1"/>
</dbReference>
<dbReference type="PANTHER" id="PTHR33121:SF71">
    <property type="entry name" value="OXYGEN SENSOR PROTEIN DOSP"/>
    <property type="match status" value="1"/>
</dbReference>
<keyword evidence="3" id="KW-1185">Reference proteome</keyword>
<dbReference type="PANTHER" id="PTHR33121">
    <property type="entry name" value="CYCLIC DI-GMP PHOSPHODIESTERASE PDEF"/>
    <property type="match status" value="1"/>
</dbReference>
<dbReference type="EMBL" id="BPQR01000054">
    <property type="protein sequence ID" value="GJE07797.1"/>
    <property type="molecule type" value="Genomic_DNA"/>
</dbReference>
<organism evidence="2 3">
    <name type="scientific">Methylobacterium jeotgali</name>
    <dbReference type="NCBI Taxonomy" id="381630"/>
    <lineage>
        <taxon>Bacteria</taxon>
        <taxon>Pseudomonadati</taxon>
        <taxon>Pseudomonadota</taxon>
        <taxon>Alphaproteobacteria</taxon>
        <taxon>Hyphomicrobiales</taxon>
        <taxon>Methylobacteriaceae</taxon>
        <taxon>Methylobacterium</taxon>
    </lineage>
</organism>
<dbReference type="CDD" id="cd01948">
    <property type="entry name" value="EAL"/>
    <property type="match status" value="1"/>
</dbReference>
<reference evidence="2" key="2">
    <citation type="submission" date="2021-08" db="EMBL/GenBank/DDBJ databases">
        <authorList>
            <person name="Tani A."/>
            <person name="Ola A."/>
            <person name="Ogura Y."/>
            <person name="Katsura K."/>
            <person name="Hayashi T."/>
        </authorList>
    </citation>
    <scope>NUCLEOTIDE SEQUENCE</scope>
    <source>
        <strain evidence="2">LMG 23639</strain>
    </source>
</reference>
<dbReference type="InterPro" id="IPR035919">
    <property type="entry name" value="EAL_sf"/>
</dbReference>
<feature type="domain" description="EAL" evidence="1">
    <location>
        <begin position="1"/>
        <end position="234"/>
    </location>
</feature>
<dbReference type="Gene3D" id="3.20.20.450">
    <property type="entry name" value="EAL domain"/>
    <property type="match status" value="1"/>
</dbReference>
<comment type="caution">
    <text evidence="2">The sequence shown here is derived from an EMBL/GenBank/DDBJ whole genome shotgun (WGS) entry which is preliminary data.</text>
</comment>
<accession>A0ABQ4SXI6</accession>
<reference evidence="2" key="1">
    <citation type="journal article" date="2021" name="Front. Microbiol.">
        <title>Comprehensive Comparative Genomics and Phenotyping of Methylobacterium Species.</title>
        <authorList>
            <person name="Alessa O."/>
            <person name="Ogura Y."/>
            <person name="Fujitani Y."/>
            <person name="Takami H."/>
            <person name="Hayashi T."/>
            <person name="Sahin N."/>
            <person name="Tani A."/>
        </authorList>
    </citation>
    <scope>NUCLEOTIDE SEQUENCE</scope>
    <source>
        <strain evidence="2">LMG 23639</strain>
    </source>
</reference>
<dbReference type="SMART" id="SM00052">
    <property type="entry name" value="EAL"/>
    <property type="match status" value="1"/>
</dbReference>
<evidence type="ECO:0000313" key="2">
    <source>
        <dbReference type="EMBL" id="GJE07797.1"/>
    </source>
</evidence>
<dbReference type="Proteomes" id="UP001055102">
    <property type="component" value="Unassembled WGS sequence"/>
</dbReference>